<dbReference type="PANTHER" id="PTHR43948:SF10">
    <property type="entry name" value="MRJ, ISOFORM E"/>
    <property type="match status" value="1"/>
</dbReference>
<organism evidence="2">
    <name type="scientific">viral metagenome</name>
    <dbReference type="NCBI Taxonomy" id="1070528"/>
    <lineage>
        <taxon>unclassified sequences</taxon>
        <taxon>metagenomes</taxon>
        <taxon>organismal metagenomes</taxon>
    </lineage>
</organism>
<dbReference type="SUPFAM" id="SSF46565">
    <property type="entry name" value="Chaperone J-domain"/>
    <property type="match status" value="1"/>
</dbReference>
<dbReference type="InterPro" id="IPR001623">
    <property type="entry name" value="DnaJ_domain"/>
</dbReference>
<name>A0A6C0KUP7_9ZZZZ</name>
<dbReference type="Gene3D" id="1.10.287.110">
    <property type="entry name" value="DnaJ domain"/>
    <property type="match status" value="1"/>
</dbReference>
<accession>A0A6C0KUP7</accession>
<proteinExistence type="predicted"/>
<dbReference type="GO" id="GO:0044183">
    <property type="term" value="F:protein folding chaperone"/>
    <property type="evidence" value="ECO:0007669"/>
    <property type="project" value="TreeGrafter"/>
</dbReference>
<dbReference type="PROSITE" id="PS50076">
    <property type="entry name" value="DNAJ_2"/>
    <property type="match status" value="1"/>
</dbReference>
<dbReference type="PANTHER" id="PTHR43948">
    <property type="entry name" value="DNAJ HOMOLOG SUBFAMILY B"/>
    <property type="match status" value="1"/>
</dbReference>
<sequence length="309" mass="35990">MQIKEALEILDLKSNLSDIDLEYLKKRYHKMALKYHPDKNDNTPESNEKFKEINEAYELLKREIHIFSPDDSEETDYNDNTSTYINILNHFIDSIVKGKYTELLSSIIKDIVSGCKEISLKLFENCDKDSSLKIYNFIIKYKDIIRISEETISNVREIILEKFKDVLIVILNPSIDDLFDNNVYKLQHNNETYLVPLWHGDSYYDVKSEPSGEIIVKCIPDLPENTEIDEDNNLYTEISVSFTFSLLTQKTIPIIIGKKSFDIQTDELLLKQIQTVILRGKGISQVDETNIFNIHKKSDIFVKLKFTDV</sequence>
<dbReference type="AlphaFoldDB" id="A0A6C0KUP7"/>
<dbReference type="CDD" id="cd06257">
    <property type="entry name" value="DnaJ"/>
    <property type="match status" value="1"/>
</dbReference>
<dbReference type="GO" id="GO:0005737">
    <property type="term" value="C:cytoplasm"/>
    <property type="evidence" value="ECO:0007669"/>
    <property type="project" value="TreeGrafter"/>
</dbReference>
<dbReference type="GO" id="GO:0051082">
    <property type="term" value="F:unfolded protein binding"/>
    <property type="evidence" value="ECO:0007669"/>
    <property type="project" value="TreeGrafter"/>
</dbReference>
<dbReference type="EMBL" id="MN740989">
    <property type="protein sequence ID" value="QHU21309.1"/>
    <property type="molecule type" value="Genomic_DNA"/>
</dbReference>
<dbReference type="SMART" id="SM00271">
    <property type="entry name" value="DnaJ"/>
    <property type="match status" value="1"/>
</dbReference>
<feature type="domain" description="J" evidence="1">
    <location>
        <begin position="5"/>
        <end position="81"/>
    </location>
</feature>
<reference evidence="2" key="1">
    <citation type="journal article" date="2020" name="Nature">
        <title>Giant virus diversity and host interactions through global metagenomics.</title>
        <authorList>
            <person name="Schulz F."/>
            <person name="Roux S."/>
            <person name="Paez-Espino D."/>
            <person name="Jungbluth S."/>
            <person name="Walsh D.A."/>
            <person name="Denef V.J."/>
            <person name="McMahon K.D."/>
            <person name="Konstantinidis K.T."/>
            <person name="Eloe-Fadrosh E.A."/>
            <person name="Kyrpides N.C."/>
            <person name="Woyke T."/>
        </authorList>
    </citation>
    <scope>NUCLEOTIDE SEQUENCE</scope>
    <source>
        <strain evidence="2">GVMAG-S-3300013094-109</strain>
    </source>
</reference>
<dbReference type="GO" id="GO:0051087">
    <property type="term" value="F:protein-folding chaperone binding"/>
    <property type="evidence" value="ECO:0007669"/>
    <property type="project" value="TreeGrafter"/>
</dbReference>
<dbReference type="InterPro" id="IPR036869">
    <property type="entry name" value="J_dom_sf"/>
</dbReference>
<dbReference type="PRINTS" id="PR00625">
    <property type="entry name" value="JDOMAIN"/>
</dbReference>
<evidence type="ECO:0000313" key="2">
    <source>
        <dbReference type="EMBL" id="QHU21309.1"/>
    </source>
</evidence>
<protein>
    <recommendedName>
        <fullName evidence="1">J domain-containing protein</fullName>
    </recommendedName>
</protein>
<evidence type="ECO:0000259" key="1">
    <source>
        <dbReference type="PROSITE" id="PS50076"/>
    </source>
</evidence>
<dbReference type="Pfam" id="PF00226">
    <property type="entry name" value="DnaJ"/>
    <property type="match status" value="1"/>
</dbReference>